<keyword evidence="7" id="KW-0406">Ion transport</keyword>
<dbReference type="Proteomes" id="UP000262917">
    <property type="component" value="Unassembled WGS sequence"/>
</dbReference>
<keyword evidence="3 11" id="KW-1134">Transmembrane beta strand</keyword>
<sequence>MSFSSPAAPRASRLAVALLLALPPSAALAADPLPASDPDSEQAVTLERVEVRGQRPLAQSVPDLAQARARLDERAGATALVDAERYRDGRVGTLADALGYAAGVFVQPRFGAEEARLSIRGSGLQRTFHGRGIALLQDGVPLNLADGSFDFQAIEPLAARYIQIWRGANALEAGAATLGGAIDFVSPAGYDAAPRTLRLEAGSFGSRRAQVALAGSSGRADAYLSLTGARQDGYRAHAVQENYRLSGNAGFQFGDRLDGRLYLTHVDTRSQLPGNLTLAEALQDPALAAPANLALDQRRDFRLDRVAGKLAWAPTDAGSITLSLFHSDKSLHHPIFQVLEQASRDDGLDLRWRSEGMLGGRRHILVAGMSHVRGRLDDERFVNVGGRAGAPSNRFDQHAANTSAFVEEQLWLTPRWALALGAQALRAERRSRDLLISGGRDESFEVDYTAVSPKLGLRWLPGEGTQLFANLSRSAEPPSFGELSGGPGVTPVDQQRATSAELGLRLHRETLSLDLALYRARIDGELLALSDGQGNPLGTVNADRSLHQGLEFGVEWTPAPAWRLSASYLYNDFRFQRDPVYGDNRLAGVPPQQLRAALRWARGARWHVEPSLEWVPHGGYVDHANTFRAPGFATIGLRLGGDAGAHWQWFADLRNLGDRRWIASTNVVADARGVDGRNFLPGDGRALYVGLEWRPD</sequence>
<dbReference type="PANTHER" id="PTHR32552:SF81">
    <property type="entry name" value="TONB-DEPENDENT OUTER MEMBRANE RECEPTOR"/>
    <property type="match status" value="1"/>
</dbReference>
<dbReference type="AlphaFoldDB" id="A0A372DJ09"/>
<dbReference type="InterPro" id="IPR039426">
    <property type="entry name" value="TonB-dep_rcpt-like"/>
</dbReference>
<dbReference type="PANTHER" id="PTHR32552">
    <property type="entry name" value="FERRICHROME IRON RECEPTOR-RELATED"/>
    <property type="match status" value="1"/>
</dbReference>
<keyword evidence="13" id="KW-0732">Signal</keyword>
<evidence type="ECO:0000256" key="3">
    <source>
        <dbReference type="ARBA" id="ARBA00022452"/>
    </source>
</evidence>
<evidence type="ECO:0000256" key="7">
    <source>
        <dbReference type="ARBA" id="ARBA00023065"/>
    </source>
</evidence>
<evidence type="ECO:0000259" key="14">
    <source>
        <dbReference type="Pfam" id="PF00593"/>
    </source>
</evidence>
<evidence type="ECO:0000256" key="5">
    <source>
        <dbReference type="ARBA" id="ARBA00022692"/>
    </source>
</evidence>
<evidence type="ECO:0000256" key="8">
    <source>
        <dbReference type="ARBA" id="ARBA00023077"/>
    </source>
</evidence>
<protein>
    <submittedName>
        <fullName evidence="16">TonB-dependent receptor</fullName>
    </submittedName>
</protein>
<dbReference type="InterPro" id="IPR012910">
    <property type="entry name" value="Plug_dom"/>
</dbReference>
<dbReference type="PROSITE" id="PS52016">
    <property type="entry name" value="TONB_DEPENDENT_REC_3"/>
    <property type="match status" value="1"/>
</dbReference>
<reference evidence="16 17" key="1">
    <citation type="submission" date="2018-08" db="EMBL/GenBank/DDBJ databases">
        <title>Lysobacter weifangensis sp. nov., a new member of the family 'Xanthomonadaceae', isolated from soil in a farmland.</title>
        <authorList>
            <person name="Zhao H."/>
        </authorList>
    </citation>
    <scope>NUCLEOTIDE SEQUENCE [LARGE SCALE GENOMIC DNA]</scope>
    <source>
        <strain evidence="16 17">WF-2</strain>
    </source>
</reference>
<evidence type="ECO:0000256" key="10">
    <source>
        <dbReference type="ARBA" id="ARBA00023237"/>
    </source>
</evidence>
<evidence type="ECO:0000313" key="17">
    <source>
        <dbReference type="Proteomes" id="UP000262917"/>
    </source>
</evidence>
<dbReference type="Pfam" id="PF00593">
    <property type="entry name" value="TonB_dep_Rec_b-barrel"/>
    <property type="match status" value="1"/>
</dbReference>
<accession>A0A372DJ09</accession>
<keyword evidence="10 11" id="KW-0998">Cell outer membrane</keyword>
<keyword evidence="6" id="KW-0408">Iron</keyword>
<organism evidence="16 17">
    <name type="scientific">Cognatiluteimonas weifangensis</name>
    <dbReference type="NCBI Taxonomy" id="2303539"/>
    <lineage>
        <taxon>Bacteria</taxon>
        <taxon>Pseudomonadati</taxon>
        <taxon>Pseudomonadota</taxon>
        <taxon>Gammaproteobacteria</taxon>
        <taxon>Lysobacterales</taxon>
        <taxon>Lysobacteraceae</taxon>
        <taxon>Cognatiluteimonas</taxon>
    </lineage>
</organism>
<feature type="signal peptide" evidence="13">
    <location>
        <begin position="1"/>
        <end position="29"/>
    </location>
</feature>
<dbReference type="GO" id="GO:0009279">
    <property type="term" value="C:cell outer membrane"/>
    <property type="evidence" value="ECO:0007669"/>
    <property type="project" value="UniProtKB-SubCell"/>
</dbReference>
<dbReference type="SUPFAM" id="SSF56935">
    <property type="entry name" value="Porins"/>
    <property type="match status" value="1"/>
</dbReference>
<keyword evidence="5 11" id="KW-0812">Transmembrane</keyword>
<evidence type="ECO:0000313" key="16">
    <source>
        <dbReference type="EMBL" id="RFP59447.1"/>
    </source>
</evidence>
<feature type="domain" description="TonB-dependent receptor-like beta-barrel" evidence="14">
    <location>
        <begin position="226"/>
        <end position="656"/>
    </location>
</feature>
<dbReference type="Pfam" id="PF07715">
    <property type="entry name" value="Plug"/>
    <property type="match status" value="1"/>
</dbReference>
<dbReference type="InterPro" id="IPR000531">
    <property type="entry name" value="Beta-barrel_TonB"/>
</dbReference>
<comment type="subcellular location">
    <subcellularLocation>
        <location evidence="1 11">Cell outer membrane</location>
        <topology evidence="1 11">Multi-pass membrane protein</topology>
    </subcellularLocation>
</comment>
<dbReference type="Gene3D" id="2.170.130.10">
    <property type="entry name" value="TonB-dependent receptor, plug domain"/>
    <property type="match status" value="1"/>
</dbReference>
<feature type="chain" id="PRO_5016911052" evidence="13">
    <location>
        <begin position="30"/>
        <end position="696"/>
    </location>
</feature>
<dbReference type="GO" id="GO:0006826">
    <property type="term" value="P:iron ion transport"/>
    <property type="evidence" value="ECO:0007669"/>
    <property type="project" value="UniProtKB-KW"/>
</dbReference>
<evidence type="ECO:0000256" key="2">
    <source>
        <dbReference type="ARBA" id="ARBA00022448"/>
    </source>
</evidence>
<keyword evidence="4" id="KW-0410">Iron transport</keyword>
<keyword evidence="8 12" id="KW-0798">TonB box</keyword>
<evidence type="ECO:0000259" key="15">
    <source>
        <dbReference type="Pfam" id="PF07715"/>
    </source>
</evidence>
<dbReference type="OrthoDB" id="9760620at2"/>
<evidence type="ECO:0000256" key="6">
    <source>
        <dbReference type="ARBA" id="ARBA00023004"/>
    </source>
</evidence>
<gene>
    <name evidence="16" type="ORF">D0Y53_10800</name>
</gene>
<keyword evidence="2 11" id="KW-0813">Transport</keyword>
<dbReference type="RefSeq" id="WP_117203334.1">
    <property type="nucleotide sequence ID" value="NZ_JBHTBK010000046.1"/>
</dbReference>
<dbReference type="InterPro" id="IPR036942">
    <property type="entry name" value="Beta-barrel_TonB_sf"/>
</dbReference>
<evidence type="ECO:0000256" key="1">
    <source>
        <dbReference type="ARBA" id="ARBA00004571"/>
    </source>
</evidence>
<name>A0A372DJ09_9GAMM</name>
<evidence type="ECO:0000256" key="4">
    <source>
        <dbReference type="ARBA" id="ARBA00022496"/>
    </source>
</evidence>
<evidence type="ECO:0000256" key="12">
    <source>
        <dbReference type="RuleBase" id="RU003357"/>
    </source>
</evidence>
<feature type="domain" description="TonB-dependent receptor plug" evidence="15">
    <location>
        <begin position="74"/>
        <end position="181"/>
    </location>
</feature>
<dbReference type="InterPro" id="IPR037066">
    <property type="entry name" value="Plug_dom_sf"/>
</dbReference>
<evidence type="ECO:0000256" key="11">
    <source>
        <dbReference type="PROSITE-ProRule" id="PRU01360"/>
    </source>
</evidence>
<dbReference type="Gene3D" id="2.40.170.20">
    <property type="entry name" value="TonB-dependent receptor, beta-barrel domain"/>
    <property type="match status" value="1"/>
</dbReference>
<keyword evidence="17" id="KW-1185">Reference proteome</keyword>
<keyword evidence="16" id="KW-0675">Receptor</keyword>
<keyword evidence="9 11" id="KW-0472">Membrane</keyword>
<comment type="similarity">
    <text evidence="11 12">Belongs to the TonB-dependent receptor family.</text>
</comment>
<evidence type="ECO:0000256" key="9">
    <source>
        <dbReference type="ARBA" id="ARBA00023136"/>
    </source>
</evidence>
<comment type="caution">
    <text evidence="16">The sequence shown here is derived from an EMBL/GenBank/DDBJ whole genome shotgun (WGS) entry which is preliminary data.</text>
</comment>
<proteinExistence type="inferred from homology"/>
<evidence type="ECO:0000256" key="13">
    <source>
        <dbReference type="SAM" id="SignalP"/>
    </source>
</evidence>
<dbReference type="EMBL" id="QVPD01000012">
    <property type="protein sequence ID" value="RFP59447.1"/>
    <property type="molecule type" value="Genomic_DNA"/>
</dbReference>